<sequence>MQDEQLKKLLLSEPAPNANQEFKMKMLNQLDLLSVENDHFFSTTHNTLIQKNQSNWQYLVIAFMIATTALILTHHQQTDHIDDELAKLNPMTELTLSTL</sequence>
<keyword evidence="3" id="KW-1185">Reference proteome</keyword>
<dbReference type="EMBL" id="FWXJ01000010">
    <property type="protein sequence ID" value="SMC64262.1"/>
    <property type="molecule type" value="Genomic_DNA"/>
</dbReference>
<dbReference type="OrthoDB" id="9885762at2"/>
<evidence type="ECO:0000256" key="1">
    <source>
        <dbReference type="SAM" id="Phobius"/>
    </source>
</evidence>
<keyword evidence="1" id="KW-0812">Transmembrane</keyword>
<evidence type="ECO:0000313" key="3">
    <source>
        <dbReference type="Proteomes" id="UP000192708"/>
    </source>
</evidence>
<keyword evidence="1" id="KW-0472">Membrane</keyword>
<feature type="transmembrane region" description="Helical" evidence="1">
    <location>
        <begin position="56"/>
        <end position="73"/>
    </location>
</feature>
<name>A0A1W2AUT7_9BURK</name>
<dbReference type="STRING" id="1938817.SAMN06296008_11090"/>
<dbReference type="Proteomes" id="UP000192708">
    <property type="component" value="Unassembled WGS sequence"/>
</dbReference>
<gene>
    <name evidence="2" type="ORF">SAMN06296008_11090</name>
</gene>
<reference evidence="2 3" key="1">
    <citation type="submission" date="2017-04" db="EMBL/GenBank/DDBJ databases">
        <authorList>
            <person name="Afonso C.L."/>
            <person name="Miller P.J."/>
            <person name="Scott M.A."/>
            <person name="Spackman E."/>
            <person name="Goraichik I."/>
            <person name="Dimitrov K.M."/>
            <person name="Suarez D.L."/>
            <person name="Swayne D.E."/>
        </authorList>
    </citation>
    <scope>NUCLEOTIDE SEQUENCE [LARGE SCALE GENOMIC DNA]</scope>
    <source>
        <strain evidence="2 3">VK13</strain>
    </source>
</reference>
<dbReference type="RefSeq" id="WP_084284058.1">
    <property type="nucleotide sequence ID" value="NZ_FWXJ01000010.1"/>
</dbReference>
<accession>A0A1W2AUT7</accession>
<evidence type="ECO:0000313" key="2">
    <source>
        <dbReference type="EMBL" id="SMC64262.1"/>
    </source>
</evidence>
<protein>
    <submittedName>
        <fullName evidence="2">Uncharacterized protein</fullName>
    </submittedName>
</protein>
<dbReference type="AlphaFoldDB" id="A0A1W2AUT7"/>
<proteinExistence type="predicted"/>
<organism evidence="2 3">
    <name type="scientific">Polynucleobacter kasalickyi</name>
    <dbReference type="NCBI Taxonomy" id="1938817"/>
    <lineage>
        <taxon>Bacteria</taxon>
        <taxon>Pseudomonadati</taxon>
        <taxon>Pseudomonadota</taxon>
        <taxon>Betaproteobacteria</taxon>
        <taxon>Burkholderiales</taxon>
        <taxon>Burkholderiaceae</taxon>
        <taxon>Polynucleobacter</taxon>
    </lineage>
</organism>
<keyword evidence="1" id="KW-1133">Transmembrane helix</keyword>